<dbReference type="PANTHER" id="PTHR40267:SF1">
    <property type="entry name" value="BLR3294 PROTEIN"/>
    <property type="match status" value="1"/>
</dbReference>
<keyword evidence="1" id="KW-0413">Isomerase</keyword>
<gene>
    <name evidence="1" type="ORF">SAMN05444695_10986</name>
</gene>
<dbReference type="AlphaFoldDB" id="A0A1G8M2R1"/>
<sequence>MAASRPTVGILYPGFSAEDDFPRFEGLLGGDVALPVQHTLMNEDAHRLDALLDWGRDDTLAAGADAAGPVDALVWTCTSGSFCYGWAGAHDQAAALAAHAGVPASSTSLAFAHALDALGIERVAISATYPADVADLFRAFLEDGGIDVVAVSSHEIVTAAEVGTLDRHRLFAVAESGDHPDAQAVLLPDTAFHTAEHLEALDTHLGKPVLTANQVSVWEALRLVDAPLVRPGLGALFRERPAVRTGDARANSSAQ</sequence>
<dbReference type="GO" id="GO:0016853">
    <property type="term" value="F:isomerase activity"/>
    <property type="evidence" value="ECO:0007669"/>
    <property type="project" value="UniProtKB-KW"/>
</dbReference>
<dbReference type="EMBL" id="FNDN01000009">
    <property type="protein sequence ID" value="SDI62175.1"/>
    <property type="molecule type" value="Genomic_DNA"/>
</dbReference>
<dbReference type="PIRSF" id="PIRSF015736">
    <property type="entry name" value="MI"/>
    <property type="match status" value="1"/>
</dbReference>
<evidence type="ECO:0000313" key="2">
    <source>
        <dbReference type="Proteomes" id="UP000183263"/>
    </source>
</evidence>
<organism evidence="1 2">
    <name type="scientific">Rhodococcus triatomae</name>
    <dbReference type="NCBI Taxonomy" id="300028"/>
    <lineage>
        <taxon>Bacteria</taxon>
        <taxon>Bacillati</taxon>
        <taxon>Actinomycetota</taxon>
        <taxon>Actinomycetes</taxon>
        <taxon>Mycobacteriales</taxon>
        <taxon>Nocardiaceae</taxon>
        <taxon>Rhodococcus</taxon>
    </lineage>
</organism>
<protein>
    <submittedName>
        <fullName evidence="1">Maleate cis-trans isomerase</fullName>
    </submittedName>
</protein>
<accession>A0A1G8M2R1</accession>
<dbReference type="InterPro" id="IPR026286">
    <property type="entry name" value="MaiA/AMDase"/>
</dbReference>
<proteinExistence type="predicted"/>
<name>A0A1G8M2R1_9NOCA</name>
<reference evidence="1 2" key="1">
    <citation type="submission" date="2016-10" db="EMBL/GenBank/DDBJ databases">
        <authorList>
            <person name="de Groot N.N."/>
        </authorList>
    </citation>
    <scope>NUCLEOTIDE SEQUENCE [LARGE SCALE GENOMIC DNA]</scope>
    <source>
        <strain evidence="1 2">DSM 44892</strain>
    </source>
</reference>
<dbReference type="Pfam" id="PF17645">
    <property type="entry name" value="Amdase"/>
    <property type="match status" value="1"/>
</dbReference>
<dbReference type="Proteomes" id="UP000183263">
    <property type="component" value="Unassembled WGS sequence"/>
</dbReference>
<dbReference type="InterPro" id="IPR053714">
    <property type="entry name" value="Iso_Racemase_Enz_sf"/>
</dbReference>
<dbReference type="PANTHER" id="PTHR40267">
    <property type="entry name" value="BLR3294 PROTEIN"/>
    <property type="match status" value="1"/>
</dbReference>
<dbReference type="Gene3D" id="3.40.50.12500">
    <property type="match status" value="1"/>
</dbReference>
<keyword evidence="2" id="KW-1185">Reference proteome</keyword>
<evidence type="ECO:0000313" key="1">
    <source>
        <dbReference type="EMBL" id="SDI62175.1"/>
    </source>
</evidence>